<accession>A0A1I0PJ54</accession>
<dbReference type="AlphaFoldDB" id="A0A1I0PJ54"/>
<evidence type="ECO:0000313" key="3">
    <source>
        <dbReference type="Proteomes" id="UP000199701"/>
    </source>
</evidence>
<dbReference type="Proteomes" id="UP000199701">
    <property type="component" value="Unassembled WGS sequence"/>
</dbReference>
<feature type="domain" description="N-acetyltransferase" evidence="1">
    <location>
        <begin position="11"/>
        <end position="154"/>
    </location>
</feature>
<dbReference type="PROSITE" id="PS51186">
    <property type="entry name" value="GNAT"/>
    <property type="match status" value="1"/>
</dbReference>
<dbReference type="InterPro" id="IPR016181">
    <property type="entry name" value="Acyl_CoA_acyltransferase"/>
</dbReference>
<dbReference type="SUPFAM" id="SSF55729">
    <property type="entry name" value="Acyl-CoA N-acyltransferases (Nat)"/>
    <property type="match status" value="1"/>
</dbReference>
<dbReference type="Gene3D" id="3.40.630.30">
    <property type="match status" value="1"/>
</dbReference>
<evidence type="ECO:0000259" key="1">
    <source>
        <dbReference type="PROSITE" id="PS51186"/>
    </source>
</evidence>
<dbReference type="STRING" id="99656.SAMN05421659_105125"/>
<dbReference type="CDD" id="cd04301">
    <property type="entry name" value="NAT_SF"/>
    <property type="match status" value="1"/>
</dbReference>
<proteinExistence type="predicted"/>
<sequence length="154" mass="17448">MGLINYEKSNVEVRKFVADDAKTVASLIHRNFLEVNIKDYGQEAMEEMVRTHDFNWVLGVANFAHMYVFCVDDKVVACGSIASLWGSLDESILLTVFVLPEYHGQGIGRKVVQTLELDDLFTRAKRIEIPASITACEFYQKMGYDFKGGIKELD</sequence>
<reference evidence="2 3" key="1">
    <citation type="submission" date="2016-10" db="EMBL/GenBank/DDBJ databases">
        <authorList>
            <person name="de Groot N.N."/>
        </authorList>
    </citation>
    <scope>NUCLEOTIDE SEQUENCE [LARGE SCALE GENOMIC DNA]</scope>
    <source>
        <strain evidence="2 3">DSM 9179</strain>
    </source>
</reference>
<gene>
    <name evidence="2" type="ORF">SAMN05421659_105125</name>
</gene>
<dbReference type="RefSeq" id="WP_092452567.1">
    <property type="nucleotide sequence ID" value="NZ_FOJI01000005.1"/>
</dbReference>
<dbReference type="OrthoDB" id="9800797at2"/>
<dbReference type="Pfam" id="PF00583">
    <property type="entry name" value="Acetyltransf_1"/>
    <property type="match status" value="1"/>
</dbReference>
<dbReference type="GO" id="GO:0016747">
    <property type="term" value="F:acyltransferase activity, transferring groups other than amino-acyl groups"/>
    <property type="evidence" value="ECO:0007669"/>
    <property type="project" value="InterPro"/>
</dbReference>
<protein>
    <submittedName>
        <fullName evidence="2">Ribosomal protein S18 acetylase RimI</fullName>
    </submittedName>
</protein>
<dbReference type="EMBL" id="FOJI01000005">
    <property type="protein sequence ID" value="SEW14409.1"/>
    <property type="molecule type" value="Genomic_DNA"/>
</dbReference>
<keyword evidence="2" id="KW-0689">Ribosomal protein</keyword>
<name>A0A1I0PJ54_9FIRM</name>
<keyword evidence="3" id="KW-1185">Reference proteome</keyword>
<keyword evidence="2" id="KW-0687">Ribonucleoprotein</keyword>
<organism evidence="2 3">
    <name type="scientific">[Clostridium] fimetarium</name>
    <dbReference type="NCBI Taxonomy" id="99656"/>
    <lineage>
        <taxon>Bacteria</taxon>
        <taxon>Bacillati</taxon>
        <taxon>Bacillota</taxon>
        <taxon>Clostridia</taxon>
        <taxon>Lachnospirales</taxon>
        <taxon>Lachnospiraceae</taxon>
    </lineage>
</organism>
<evidence type="ECO:0000313" key="2">
    <source>
        <dbReference type="EMBL" id="SEW14409.1"/>
    </source>
</evidence>
<dbReference type="InterPro" id="IPR000182">
    <property type="entry name" value="GNAT_dom"/>
</dbReference>
<dbReference type="GO" id="GO:0005840">
    <property type="term" value="C:ribosome"/>
    <property type="evidence" value="ECO:0007669"/>
    <property type="project" value="UniProtKB-KW"/>
</dbReference>